<evidence type="ECO:0000313" key="3">
    <source>
        <dbReference type="Proteomes" id="UP000305471"/>
    </source>
</evidence>
<keyword evidence="1" id="KW-0732">Signal</keyword>
<evidence type="ECO:0000256" key="1">
    <source>
        <dbReference type="SAM" id="SignalP"/>
    </source>
</evidence>
<evidence type="ECO:0000313" key="2">
    <source>
        <dbReference type="EMBL" id="TKB03822.1"/>
    </source>
</evidence>
<keyword evidence="3" id="KW-1185">Reference proteome</keyword>
<organism evidence="2 3">
    <name type="scientific">Alteromonas portus</name>
    <dbReference type="NCBI Taxonomy" id="2565549"/>
    <lineage>
        <taxon>Bacteria</taxon>
        <taxon>Pseudomonadati</taxon>
        <taxon>Pseudomonadota</taxon>
        <taxon>Gammaproteobacteria</taxon>
        <taxon>Alteromonadales</taxon>
        <taxon>Alteromonadaceae</taxon>
        <taxon>Alteromonas/Salinimonas group</taxon>
        <taxon>Alteromonas</taxon>
    </lineage>
</organism>
<feature type="chain" id="PRO_5020230965" description="Lipoprotein" evidence="1">
    <location>
        <begin position="25"/>
        <end position="181"/>
    </location>
</feature>
<comment type="caution">
    <text evidence="2">The sequence shown here is derived from an EMBL/GenBank/DDBJ whole genome shotgun (WGS) entry which is preliminary data.</text>
</comment>
<reference evidence="2 3" key="1">
    <citation type="submission" date="2019-04" db="EMBL/GenBank/DDBJ databases">
        <title>Alteromonas portus sp. nov., an alginate lyase-excreting marine bacterium.</title>
        <authorList>
            <person name="Huang H."/>
            <person name="Mo K."/>
            <person name="Bao S."/>
        </authorList>
    </citation>
    <scope>NUCLEOTIDE SEQUENCE [LARGE SCALE GENOMIC DNA]</scope>
    <source>
        <strain evidence="2 3">HB161718</strain>
    </source>
</reference>
<dbReference type="AlphaFoldDB" id="A0A4U0ZGQ9"/>
<dbReference type="PROSITE" id="PS51257">
    <property type="entry name" value="PROKAR_LIPOPROTEIN"/>
    <property type="match status" value="1"/>
</dbReference>
<protein>
    <recommendedName>
        <fullName evidence="4">Lipoprotein</fullName>
    </recommendedName>
</protein>
<dbReference type="Proteomes" id="UP000305471">
    <property type="component" value="Unassembled WGS sequence"/>
</dbReference>
<dbReference type="RefSeq" id="WP_136781540.1">
    <property type="nucleotide sequence ID" value="NZ_SWCO01000003.1"/>
</dbReference>
<accession>A0A4U0ZGQ9</accession>
<gene>
    <name evidence="2" type="ORF">E5672_06980</name>
</gene>
<sequence>MNLKSKINLHIKMLSILVTSVAVIACSSENEKAVVMKEIVGEGESNNSDKAKDITYENKVESVIGSKNEQSASLDINGEKYKLLSHDFKAGSKVRNVLTNEIGTVMGSFYVSIEKKMEFNKLNTRFKIKPLSNDTFEFIPLDRKAHLLEIYRELKLTPEFLHVEMNIMFLGSHDGDAKKQF</sequence>
<feature type="signal peptide" evidence="1">
    <location>
        <begin position="1"/>
        <end position="24"/>
    </location>
</feature>
<evidence type="ECO:0008006" key="4">
    <source>
        <dbReference type="Google" id="ProtNLM"/>
    </source>
</evidence>
<proteinExistence type="predicted"/>
<dbReference type="EMBL" id="SWCO01000003">
    <property type="protein sequence ID" value="TKB03822.1"/>
    <property type="molecule type" value="Genomic_DNA"/>
</dbReference>
<name>A0A4U0ZGQ9_9ALTE</name>